<evidence type="ECO:0000313" key="1">
    <source>
        <dbReference type="EMBL" id="NSX53429.1"/>
    </source>
</evidence>
<organism evidence="1 2">
    <name type="scientific">Parasulfitobacter algicola</name>
    <dbReference type="NCBI Taxonomy" id="2614809"/>
    <lineage>
        <taxon>Bacteria</taxon>
        <taxon>Pseudomonadati</taxon>
        <taxon>Pseudomonadota</taxon>
        <taxon>Alphaproteobacteria</taxon>
        <taxon>Rhodobacterales</taxon>
        <taxon>Roseobacteraceae</taxon>
        <taxon>Parasulfitobacter</taxon>
    </lineage>
</organism>
<sequence>MMRAFFRCVLLAGLLTGILIPKMSAALVMLVPGMQIMVICTGAETVIITLDPDGEPVEMPEATSKHCVMNHAMDLADTPEPAWQKFIRSFHNTFTINSNQRAQDHLALVRGPTRAPPVLI</sequence>
<reference evidence="1 2" key="1">
    <citation type="submission" date="2020-06" db="EMBL/GenBank/DDBJ databases">
        <title>Sulfitobacter algicola sp. nov., isolated from green algae.</title>
        <authorList>
            <person name="Wang C."/>
        </authorList>
    </citation>
    <scope>NUCLEOTIDE SEQUENCE [LARGE SCALE GENOMIC DNA]</scope>
    <source>
        <strain evidence="1 2">1151</strain>
    </source>
</reference>
<accession>A0ABX2IKM5</accession>
<evidence type="ECO:0000313" key="2">
    <source>
        <dbReference type="Proteomes" id="UP000777935"/>
    </source>
</evidence>
<dbReference type="Proteomes" id="UP000777935">
    <property type="component" value="Unassembled WGS sequence"/>
</dbReference>
<dbReference type="RefSeq" id="WP_174134541.1">
    <property type="nucleotide sequence ID" value="NZ_JABUFE010000001.1"/>
</dbReference>
<proteinExistence type="predicted"/>
<keyword evidence="2" id="KW-1185">Reference proteome</keyword>
<comment type="caution">
    <text evidence="1">The sequence shown here is derived from an EMBL/GenBank/DDBJ whole genome shotgun (WGS) entry which is preliminary data.</text>
</comment>
<name>A0ABX2IKM5_9RHOB</name>
<dbReference type="EMBL" id="JABUFE010000001">
    <property type="protein sequence ID" value="NSX53429.1"/>
    <property type="molecule type" value="Genomic_DNA"/>
</dbReference>
<protein>
    <submittedName>
        <fullName evidence="1">Uncharacterized protein</fullName>
    </submittedName>
</protein>
<gene>
    <name evidence="1" type="ORF">HRQ87_01290</name>
</gene>